<evidence type="ECO:0000313" key="3">
    <source>
        <dbReference type="Proteomes" id="UP000604046"/>
    </source>
</evidence>
<protein>
    <submittedName>
        <fullName evidence="2">DnaJ protein</fullName>
    </submittedName>
</protein>
<dbReference type="Proteomes" id="UP000604046">
    <property type="component" value="Unassembled WGS sequence"/>
</dbReference>
<evidence type="ECO:0000256" key="1">
    <source>
        <dbReference type="SAM" id="Phobius"/>
    </source>
</evidence>
<feature type="transmembrane region" description="Helical" evidence="1">
    <location>
        <begin position="58"/>
        <end position="85"/>
    </location>
</feature>
<dbReference type="AlphaFoldDB" id="A0A812JAT5"/>
<dbReference type="OrthoDB" id="425463at2759"/>
<keyword evidence="3" id="KW-1185">Reference proteome</keyword>
<keyword evidence="1" id="KW-0472">Membrane</keyword>
<evidence type="ECO:0000313" key="2">
    <source>
        <dbReference type="EMBL" id="CAE7199885.1"/>
    </source>
</evidence>
<organism evidence="2 3">
    <name type="scientific">Symbiodinium natans</name>
    <dbReference type="NCBI Taxonomy" id="878477"/>
    <lineage>
        <taxon>Eukaryota</taxon>
        <taxon>Sar</taxon>
        <taxon>Alveolata</taxon>
        <taxon>Dinophyceae</taxon>
        <taxon>Suessiales</taxon>
        <taxon>Symbiodiniaceae</taxon>
        <taxon>Symbiodinium</taxon>
    </lineage>
</organism>
<name>A0A812JAT5_9DINO</name>
<comment type="caution">
    <text evidence="2">The sequence shown here is derived from an EMBL/GenBank/DDBJ whole genome shotgun (WGS) entry which is preliminary data.</text>
</comment>
<gene>
    <name evidence="2" type="primary">dnaJ</name>
    <name evidence="2" type="ORF">SNAT2548_LOCUS5894</name>
</gene>
<keyword evidence="1" id="KW-1133">Transmembrane helix</keyword>
<proteinExistence type="predicted"/>
<sequence>MYPNKEASRCSFCNRNCAVCGSFSVCDLCFQDTVDNTYVIDETDGSCTEVKSSFFKQYYWWCLSGSIFGGLVACGCLVSICDWLCTKCCFGSRRFQHFNSDSDID</sequence>
<keyword evidence="1" id="KW-0812">Transmembrane</keyword>
<reference evidence="2" key="1">
    <citation type="submission" date="2021-02" db="EMBL/GenBank/DDBJ databases">
        <authorList>
            <person name="Dougan E. K."/>
            <person name="Rhodes N."/>
            <person name="Thang M."/>
            <person name="Chan C."/>
        </authorList>
    </citation>
    <scope>NUCLEOTIDE SEQUENCE</scope>
</reference>
<dbReference type="EMBL" id="CAJNDS010000381">
    <property type="protein sequence ID" value="CAE7199885.1"/>
    <property type="molecule type" value="Genomic_DNA"/>
</dbReference>
<accession>A0A812JAT5</accession>